<keyword evidence="2" id="KW-0813">Transport</keyword>
<dbReference type="GO" id="GO:0022857">
    <property type="term" value="F:transmembrane transporter activity"/>
    <property type="evidence" value="ECO:0007669"/>
    <property type="project" value="InterPro"/>
</dbReference>
<protein>
    <submittedName>
        <fullName evidence="8">MFS transporter</fullName>
    </submittedName>
</protein>
<dbReference type="Pfam" id="PF11700">
    <property type="entry name" value="ATG22"/>
    <property type="match status" value="1"/>
</dbReference>
<dbReference type="PANTHER" id="PTHR23519:SF1">
    <property type="entry name" value="AUTOPHAGY-RELATED PROTEIN 22"/>
    <property type="match status" value="1"/>
</dbReference>
<proteinExistence type="predicted"/>
<keyword evidence="9" id="KW-1185">Reference proteome</keyword>
<evidence type="ECO:0000256" key="3">
    <source>
        <dbReference type="ARBA" id="ARBA00022692"/>
    </source>
</evidence>
<dbReference type="KEGG" id="rter:IDM49_09510"/>
<feature type="transmembrane region" description="Helical" evidence="6">
    <location>
        <begin position="252"/>
        <end position="275"/>
    </location>
</feature>
<feature type="transmembrane region" description="Helical" evidence="6">
    <location>
        <begin position="81"/>
        <end position="102"/>
    </location>
</feature>
<organism evidence="8 9">
    <name type="scientific">Rothia terrae</name>
    <dbReference type="NCBI Taxonomy" id="396015"/>
    <lineage>
        <taxon>Bacteria</taxon>
        <taxon>Bacillati</taxon>
        <taxon>Actinomycetota</taxon>
        <taxon>Actinomycetes</taxon>
        <taxon>Micrococcales</taxon>
        <taxon>Micrococcaceae</taxon>
        <taxon>Rothia</taxon>
    </lineage>
</organism>
<keyword evidence="3 6" id="KW-0812">Transmembrane</keyword>
<dbReference type="InterPro" id="IPR050495">
    <property type="entry name" value="ATG22/LtaA_families"/>
</dbReference>
<evidence type="ECO:0000259" key="7">
    <source>
        <dbReference type="PROSITE" id="PS50850"/>
    </source>
</evidence>
<evidence type="ECO:0000256" key="1">
    <source>
        <dbReference type="ARBA" id="ARBA00004651"/>
    </source>
</evidence>
<dbReference type="RefSeq" id="WP_190724337.1">
    <property type="nucleotide sequence ID" value="NZ_CP061539.1"/>
</dbReference>
<feature type="transmembrane region" description="Helical" evidence="6">
    <location>
        <begin position="12"/>
        <end position="37"/>
    </location>
</feature>
<dbReference type="AlphaFoldDB" id="A0A7H2BCQ3"/>
<evidence type="ECO:0000256" key="2">
    <source>
        <dbReference type="ARBA" id="ARBA00022448"/>
    </source>
</evidence>
<dbReference type="InterPro" id="IPR024671">
    <property type="entry name" value="Atg22-like"/>
</dbReference>
<keyword evidence="4 6" id="KW-1133">Transmembrane helix</keyword>
<dbReference type="Gene3D" id="1.20.1250.20">
    <property type="entry name" value="MFS general substrate transporter like domains"/>
    <property type="match status" value="2"/>
</dbReference>
<dbReference type="GO" id="GO:0005886">
    <property type="term" value="C:plasma membrane"/>
    <property type="evidence" value="ECO:0007669"/>
    <property type="project" value="UniProtKB-SubCell"/>
</dbReference>
<keyword evidence="5 6" id="KW-0472">Membrane</keyword>
<feature type="transmembrane region" description="Helical" evidence="6">
    <location>
        <begin position="317"/>
        <end position="334"/>
    </location>
</feature>
<comment type="subcellular location">
    <subcellularLocation>
        <location evidence="1">Cell membrane</location>
        <topology evidence="1">Multi-pass membrane protein</topology>
    </subcellularLocation>
</comment>
<dbReference type="InterPro" id="IPR036259">
    <property type="entry name" value="MFS_trans_sf"/>
</dbReference>
<evidence type="ECO:0000256" key="4">
    <source>
        <dbReference type="ARBA" id="ARBA00022989"/>
    </source>
</evidence>
<reference evidence="8 9" key="1">
    <citation type="submission" date="2020-09" db="EMBL/GenBank/DDBJ databases">
        <title>Investigation of environmental microbes.</title>
        <authorList>
            <person name="Ou Y."/>
            <person name="Kang Q."/>
        </authorList>
    </citation>
    <scope>NUCLEOTIDE SEQUENCE [LARGE SCALE GENOMIC DNA]</scope>
    <source>
        <strain evidence="8 9">KJZ-14</strain>
    </source>
</reference>
<dbReference type="GeneID" id="96624476"/>
<evidence type="ECO:0000313" key="8">
    <source>
        <dbReference type="EMBL" id="QNV37449.1"/>
    </source>
</evidence>
<evidence type="ECO:0000256" key="5">
    <source>
        <dbReference type="ARBA" id="ARBA00023136"/>
    </source>
</evidence>
<gene>
    <name evidence="8" type="ORF">IDM49_09510</name>
</gene>
<feature type="transmembrane region" description="Helical" evidence="6">
    <location>
        <begin position="403"/>
        <end position="423"/>
    </location>
</feature>
<dbReference type="PANTHER" id="PTHR23519">
    <property type="entry name" value="AUTOPHAGY-RELATED PROTEIN 22"/>
    <property type="match status" value="1"/>
</dbReference>
<dbReference type="Proteomes" id="UP000516404">
    <property type="component" value="Chromosome"/>
</dbReference>
<feature type="transmembrane region" description="Helical" evidence="6">
    <location>
        <begin position="184"/>
        <end position="205"/>
    </location>
</feature>
<dbReference type="SUPFAM" id="SSF103473">
    <property type="entry name" value="MFS general substrate transporter"/>
    <property type="match status" value="1"/>
</dbReference>
<feature type="transmembrane region" description="Helical" evidence="6">
    <location>
        <begin position="148"/>
        <end position="169"/>
    </location>
</feature>
<evidence type="ECO:0000256" key="6">
    <source>
        <dbReference type="SAM" id="Phobius"/>
    </source>
</evidence>
<evidence type="ECO:0000313" key="9">
    <source>
        <dbReference type="Proteomes" id="UP000516404"/>
    </source>
</evidence>
<dbReference type="InterPro" id="IPR020846">
    <property type="entry name" value="MFS_dom"/>
</dbReference>
<accession>A0A7H2BCQ3</accession>
<feature type="transmembrane region" description="Helical" evidence="6">
    <location>
        <begin position="49"/>
        <end position="69"/>
    </location>
</feature>
<feature type="domain" description="Major facilitator superfamily (MFS) profile" evidence="7">
    <location>
        <begin position="251"/>
        <end position="438"/>
    </location>
</feature>
<dbReference type="PROSITE" id="PS50850">
    <property type="entry name" value="MFS"/>
    <property type="match status" value="1"/>
</dbReference>
<dbReference type="EMBL" id="CP061539">
    <property type="protein sequence ID" value="QNV37449.1"/>
    <property type="molecule type" value="Genomic_DNA"/>
</dbReference>
<feature type="transmembrane region" description="Helical" evidence="6">
    <location>
        <begin position="108"/>
        <end position="127"/>
    </location>
</feature>
<name>A0A7H2BCQ3_9MICC</name>
<feature type="transmembrane region" description="Helical" evidence="6">
    <location>
        <begin position="287"/>
        <end position="305"/>
    </location>
</feature>
<sequence>MATLPDRKKVFAWTLWDAGGASFNAIMTTFIFTALYLTSDVFGSETHTTQVLSAGLTIAGVFIALLAPISGQHADATGKRGFWLGINTFATAILMALCFFVYPDPKFLWFGVTLIALANVVNEFAVVNYNALLPRISTPATVGKISGIGWACGYFGGIIALVLVMVLFIKPGILPLPEGDGSLIYRSIALFSALWCVVFSLPLLLSLRGESARTRQTSVKDAGPGGLAGIINAYKHLFNTVKRLYRTTPSTLYFLVTSAIFRDGLNGVFTFGGVLAAGSFGFSANEIIIFAIAGNVVAGVGALIGGSLDDKLGPKNVILGSLIGVLIAATPILFLDGKPVFWVCGLALCAFVGPAQSAARTYLARVSPPGEEGELFGLYSTTGRAASFLAPALFGLFVGLLGAQVWGVIGIMVVIALGLAMVLPLKPAPRLQNEESTF</sequence>